<reference evidence="2 3" key="1">
    <citation type="journal article" date="2017" name="Curr. Biol.">
        <title>Genome architecture and evolution of a unichromosomal asexual nematode.</title>
        <authorList>
            <person name="Fradin H."/>
            <person name="Zegar C."/>
            <person name="Gutwein M."/>
            <person name="Lucas J."/>
            <person name="Kovtun M."/>
            <person name="Corcoran D."/>
            <person name="Baugh L.R."/>
            <person name="Kiontke K."/>
            <person name="Gunsalus K."/>
            <person name="Fitch D.H."/>
            <person name="Piano F."/>
        </authorList>
    </citation>
    <scope>NUCLEOTIDE SEQUENCE [LARGE SCALE GENOMIC DNA]</scope>
    <source>
        <strain evidence="2">PF1309</strain>
    </source>
</reference>
<evidence type="ECO:0000259" key="1">
    <source>
        <dbReference type="Pfam" id="PF04253"/>
    </source>
</evidence>
<dbReference type="InterPro" id="IPR039373">
    <property type="entry name" value="Peptidase_M28B"/>
</dbReference>
<dbReference type="Pfam" id="PF04253">
    <property type="entry name" value="TFR_dimer"/>
    <property type="match status" value="1"/>
</dbReference>
<evidence type="ECO:0000313" key="3">
    <source>
        <dbReference type="Proteomes" id="UP000218231"/>
    </source>
</evidence>
<dbReference type="SUPFAM" id="SSF47672">
    <property type="entry name" value="Transferrin receptor-like dimerisation domain"/>
    <property type="match status" value="1"/>
</dbReference>
<dbReference type="SUPFAM" id="SSF53187">
    <property type="entry name" value="Zn-dependent exopeptidases"/>
    <property type="match status" value="1"/>
</dbReference>
<protein>
    <recommendedName>
        <fullName evidence="1">Transferrin receptor-like dimerisation domain-containing protein</fullName>
    </recommendedName>
</protein>
<dbReference type="STRING" id="2018661.A0A2A2JYF9"/>
<dbReference type="Gene3D" id="1.20.930.40">
    <property type="entry name" value="Transferrin receptor-like, dimerisation domain"/>
    <property type="match status" value="1"/>
</dbReference>
<proteinExistence type="predicted"/>
<dbReference type="InterPro" id="IPR007365">
    <property type="entry name" value="TFR-like_dimer_dom"/>
</dbReference>
<dbReference type="InterPro" id="IPR036757">
    <property type="entry name" value="TFR-like_dimer_dom_sf"/>
</dbReference>
<dbReference type="AlphaFoldDB" id="A0A2A2JYF9"/>
<dbReference type="PANTHER" id="PTHR10404">
    <property type="entry name" value="N-ACETYLATED-ALPHA-LINKED ACIDIC DIPEPTIDASE"/>
    <property type="match status" value="1"/>
</dbReference>
<comment type="caution">
    <text evidence="2">The sequence shown here is derived from an EMBL/GenBank/DDBJ whole genome shotgun (WGS) entry which is preliminary data.</text>
</comment>
<gene>
    <name evidence="2" type="ORF">WR25_06712</name>
</gene>
<dbReference type="Gene3D" id="3.40.630.10">
    <property type="entry name" value="Zn peptidases"/>
    <property type="match status" value="1"/>
</dbReference>
<dbReference type="EMBL" id="LIAE01010060">
    <property type="protein sequence ID" value="PAV66652.1"/>
    <property type="molecule type" value="Genomic_DNA"/>
</dbReference>
<dbReference type="Proteomes" id="UP000218231">
    <property type="component" value="Unassembled WGS sequence"/>
</dbReference>
<sequence>MNIFRGVRTTPEFYQIVTEATKTIPNFSEKERRAGRTSLYDTFIKTSPRNDSLFPNIPQMNLPGGNSDHKPFLTYSGIPVIDFSSANRSQSNNSYPLYHTLYETPFTNEHLLDVDNFAVHRGIGQLWGELTRRFADDVILPFNHTMFAEAIIRLYLKDVEKAINSEIRLKRNDMGTAIKDQLKYLKLKAHEFYNTTLTFDTNKQFAYYAFAQNPFDSRSISGINERQMGISRCFINPRGIPNAPESRHVLFSVSAENSYASKVMTGVFDAIDEYKRAKTSEEKQKAASDIAEQLSVVQYSINCAIRTLKDVI</sequence>
<evidence type="ECO:0000313" key="2">
    <source>
        <dbReference type="EMBL" id="PAV66652.1"/>
    </source>
</evidence>
<accession>A0A2A2JYF9</accession>
<dbReference type="OrthoDB" id="5841748at2759"/>
<feature type="domain" description="Transferrin receptor-like dimerisation" evidence="1">
    <location>
        <begin position="180"/>
        <end position="309"/>
    </location>
</feature>
<name>A0A2A2JYF9_9BILA</name>
<dbReference type="PANTHER" id="PTHR10404:SF77">
    <property type="entry name" value="GLUTAMATE CARBOXYPEPTIDASE 2 HOMOLOG"/>
    <property type="match status" value="1"/>
</dbReference>
<keyword evidence="3" id="KW-1185">Reference proteome</keyword>
<organism evidence="2 3">
    <name type="scientific">Diploscapter pachys</name>
    <dbReference type="NCBI Taxonomy" id="2018661"/>
    <lineage>
        <taxon>Eukaryota</taxon>
        <taxon>Metazoa</taxon>
        <taxon>Ecdysozoa</taxon>
        <taxon>Nematoda</taxon>
        <taxon>Chromadorea</taxon>
        <taxon>Rhabditida</taxon>
        <taxon>Rhabditina</taxon>
        <taxon>Rhabditomorpha</taxon>
        <taxon>Rhabditoidea</taxon>
        <taxon>Rhabditidae</taxon>
        <taxon>Diploscapter</taxon>
    </lineage>
</organism>
<dbReference type="GO" id="GO:0004180">
    <property type="term" value="F:carboxypeptidase activity"/>
    <property type="evidence" value="ECO:0007669"/>
    <property type="project" value="TreeGrafter"/>
</dbReference>